<dbReference type="Gene3D" id="2.30.180.10">
    <property type="entry name" value="FAS1 domain"/>
    <property type="match status" value="2"/>
</dbReference>
<dbReference type="EMBL" id="CAEZSV010000073">
    <property type="protein sequence ID" value="CAB4552215.1"/>
    <property type="molecule type" value="Genomic_DNA"/>
</dbReference>
<dbReference type="PANTHER" id="PTHR10900:SF77">
    <property type="entry name" value="FI19380P1"/>
    <property type="match status" value="1"/>
</dbReference>
<accession>A0A6J6CM76</accession>
<dbReference type="PANTHER" id="PTHR10900">
    <property type="entry name" value="PERIOSTIN-RELATED"/>
    <property type="match status" value="1"/>
</dbReference>
<dbReference type="InterPro" id="IPR050904">
    <property type="entry name" value="Adhesion/Biosynth-related"/>
</dbReference>
<evidence type="ECO:0000313" key="2">
    <source>
        <dbReference type="EMBL" id="CAB4552215.1"/>
    </source>
</evidence>
<proteinExistence type="predicted"/>
<reference evidence="2" key="1">
    <citation type="submission" date="2020-05" db="EMBL/GenBank/DDBJ databases">
        <authorList>
            <person name="Chiriac C."/>
            <person name="Salcher M."/>
            <person name="Ghai R."/>
            <person name="Kavagutti S V."/>
        </authorList>
    </citation>
    <scope>NUCLEOTIDE SEQUENCE</scope>
</reference>
<protein>
    <submittedName>
        <fullName evidence="2">Unannotated protein</fullName>
    </submittedName>
</protein>
<dbReference type="SUPFAM" id="SSF82153">
    <property type="entry name" value="FAS1 domain"/>
    <property type="match status" value="2"/>
</dbReference>
<dbReference type="AlphaFoldDB" id="A0A6J6CM76"/>
<organism evidence="2">
    <name type="scientific">freshwater metagenome</name>
    <dbReference type="NCBI Taxonomy" id="449393"/>
    <lineage>
        <taxon>unclassified sequences</taxon>
        <taxon>metagenomes</taxon>
        <taxon>ecological metagenomes</taxon>
    </lineage>
</organism>
<dbReference type="SMART" id="SM00554">
    <property type="entry name" value="FAS1"/>
    <property type="match status" value="2"/>
</dbReference>
<evidence type="ECO:0000259" key="1">
    <source>
        <dbReference type="PROSITE" id="PS50213"/>
    </source>
</evidence>
<dbReference type="InterPro" id="IPR000782">
    <property type="entry name" value="FAS1_domain"/>
</dbReference>
<dbReference type="PROSITE" id="PS50213">
    <property type="entry name" value="FAS1"/>
    <property type="match status" value="2"/>
</dbReference>
<gene>
    <name evidence="2" type="ORF">UFOPK1506_00524</name>
</gene>
<dbReference type="Pfam" id="PF02469">
    <property type="entry name" value="Fasciclin"/>
    <property type="match status" value="2"/>
</dbReference>
<feature type="domain" description="FAS1" evidence="1">
    <location>
        <begin position="214"/>
        <end position="384"/>
    </location>
</feature>
<feature type="domain" description="FAS1" evidence="1">
    <location>
        <begin position="34"/>
        <end position="208"/>
    </location>
</feature>
<sequence length="388" mass="39558">MKLKMRSAFASTLAVALLSSGVAGAPSAQAVDGTNSLAAVLTAKSSYDTDKSNYDILTAAVLAVLQAKPASSVKVLTDGNTALTAFIPNDGAFIDLVTALTGTAPASEQAAFTAVAGLGIDTVESVLLYHVVPGAAIASEAALKANGATLTTALTGKTIAVSVKGTTITLGDYDKLANDPTVVLEKVDINKGNKQLAHGINGVLLPVALLKPGTKSLAEVLTAKSSFDKNKKNYDVLTAAILAVLKAKPDSAVKVLTDGNTALTAFIPNDGAFLDLVKALTGKKAKTEAAALRTVASLGIPKVEQILLYHVVPGDAILSGDALKADGASLQTAAAGKVIKVGVKGTKITLTDYNKKLENPVVLLSQVDINKGNKQVAHGIDAVLMPTR</sequence>
<dbReference type="InterPro" id="IPR036378">
    <property type="entry name" value="FAS1_dom_sf"/>
</dbReference>
<name>A0A6J6CM76_9ZZZZ</name>